<dbReference type="EMBL" id="JAYWIO010000002">
    <property type="protein sequence ID" value="KAK7281378.1"/>
    <property type="molecule type" value="Genomic_DNA"/>
</dbReference>
<protein>
    <submittedName>
        <fullName evidence="2">Uncharacterized protein</fullName>
    </submittedName>
</protein>
<proteinExistence type="predicted"/>
<comment type="caution">
    <text evidence="2">The sequence shown here is derived from an EMBL/GenBank/DDBJ whole genome shotgun (WGS) entry which is preliminary data.</text>
</comment>
<keyword evidence="3" id="KW-1185">Reference proteome</keyword>
<accession>A0AAN9IHU2</accession>
<sequence>MRRDGTESPARPSTRDSPFPTDFLDSSSNDSTSVESPPHATLPITGSSLPFRSRSSSSFKVRDPGS</sequence>
<organism evidence="2 3">
    <name type="scientific">Crotalaria pallida</name>
    <name type="common">Smooth rattlebox</name>
    <name type="synonym">Crotalaria striata</name>
    <dbReference type="NCBI Taxonomy" id="3830"/>
    <lineage>
        <taxon>Eukaryota</taxon>
        <taxon>Viridiplantae</taxon>
        <taxon>Streptophyta</taxon>
        <taxon>Embryophyta</taxon>
        <taxon>Tracheophyta</taxon>
        <taxon>Spermatophyta</taxon>
        <taxon>Magnoliopsida</taxon>
        <taxon>eudicotyledons</taxon>
        <taxon>Gunneridae</taxon>
        <taxon>Pentapetalae</taxon>
        <taxon>rosids</taxon>
        <taxon>fabids</taxon>
        <taxon>Fabales</taxon>
        <taxon>Fabaceae</taxon>
        <taxon>Papilionoideae</taxon>
        <taxon>50 kb inversion clade</taxon>
        <taxon>genistoids sensu lato</taxon>
        <taxon>core genistoids</taxon>
        <taxon>Crotalarieae</taxon>
        <taxon>Crotalaria</taxon>
    </lineage>
</organism>
<evidence type="ECO:0000313" key="3">
    <source>
        <dbReference type="Proteomes" id="UP001372338"/>
    </source>
</evidence>
<evidence type="ECO:0000256" key="1">
    <source>
        <dbReference type="SAM" id="MobiDB-lite"/>
    </source>
</evidence>
<feature type="region of interest" description="Disordered" evidence="1">
    <location>
        <begin position="1"/>
        <end position="66"/>
    </location>
</feature>
<feature type="compositionally biased region" description="Low complexity" evidence="1">
    <location>
        <begin position="26"/>
        <end position="36"/>
    </location>
</feature>
<dbReference type="Proteomes" id="UP001372338">
    <property type="component" value="Unassembled WGS sequence"/>
</dbReference>
<gene>
    <name evidence="2" type="ORF">RIF29_09323</name>
</gene>
<name>A0AAN9IHU2_CROPI</name>
<feature type="compositionally biased region" description="Low complexity" evidence="1">
    <location>
        <begin position="47"/>
        <end position="59"/>
    </location>
</feature>
<dbReference type="AlphaFoldDB" id="A0AAN9IHU2"/>
<evidence type="ECO:0000313" key="2">
    <source>
        <dbReference type="EMBL" id="KAK7281378.1"/>
    </source>
</evidence>
<reference evidence="2 3" key="1">
    <citation type="submission" date="2024-01" db="EMBL/GenBank/DDBJ databases">
        <title>The genomes of 5 underutilized Papilionoideae crops provide insights into root nodulation and disease resistanc.</title>
        <authorList>
            <person name="Yuan L."/>
        </authorList>
    </citation>
    <scope>NUCLEOTIDE SEQUENCE [LARGE SCALE GENOMIC DNA]</scope>
    <source>
        <strain evidence="2">ZHUSHIDOU_FW_LH</strain>
        <tissue evidence="2">Leaf</tissue>
    </source>
</reference>